<organism evidence="2 3">
    <name type="scientific">Symbiodinium pilosum</name>
    <name type="common">Dinoflagellate</name>
    <dbReference type="NCBI Taxonomy" id="2952"/>
    <lineage>
        <taxon>Eukaryota</taxon>
        <taxon>Sar</taxon>
        <taxon>Alveolata</taxon>
        <taxon>Dinophyceae</taxon>
        <taxon>Suessiales</taxon>
        <taxon>Symbiodiniaceae</taxon>
        <taxon>Symbiodinium</taxon>
    </lineage>
</organism>
<dbReference type="Proteomes" id="UP000649617">
    <property type="component" value="Unassembled WGS sequence"/>
</dbReference>
<evidence type="ECO:0000256" key="1">
    <source>
        <dbReference type="SAM" id="MobiDB-lite"/>
    </source>
</evidence>
<comment type="caution">
    <text evidence="2">The sequence shown here is derived from an EMBL/GenBank/DDBJ whole genome shotgun (WGS) entry which is preliminary data.</text>
</comment>
<dbReference type="EMBL" id="CAJNIZ010007302">
    <property type="protein sequence ID" value="CAE7256972.1"/>
    <property type="molecule type" value="Genomic_DNA"/>
</dbReference>
<feature type="non-terminal residue" evidence="2">
    <location>
        <position position="82"/>
    </location>
</feature>
<sequence length="82" mass="9271">CRASYRQPMRCSFQSSHPASMARLGGLKCTRHAWRTSVAKLWQPLWHCCDSSLSASTRRAGLKRQRAREPRCQRSPPSGDAV</sequence>
<evidence type="ECO:0000313" key="3">
    <source>
        <dbReference type="Proteomes" id="UP000649617"/>
    </source>
</evidence>
<protein>
    <submittedName>
        <fullName evidence="2">Uncharacterized protein</fullName>
    </submittedName>
</protein>
<reference evidence="2" key="1">
    <citation type="submission" date="2021-02" db="EMBL/GenBank/DDBJ databases">
        <authorList>
            <person name="Dougan E. K."/>
            <person name="Rhodes N."/>
            <person name="Thang M."/>
            <person name="Chan C."/>
        </authorList>
    </citation>
    <scope>NUCLEOTIDE SEQUENCE</scope>
</reference>
<proteinExistence type="predicted"/>
<dbReference type="AlphaFoldDB" id="A0A812M545"/>
<evidence type="ECO:0000313" key="2">
    <source>
        <dbReference type="EMBL" id="CAE7256972.1"/>
    </source>
</evidence>
<keyword evidence="3" id="KW-1185">Reference proteome</keyword>
<feature type="non-terminal residue" evidence="2">
    <location>
        <position position="1"/>
    </location>
</feature>
<feature type="region of interest" description="Disordered" evidence="1">
    <location>
        <begin position="57"/>
        <end position="82"/>
    </location>
</feature>
<accession>A0A812M545</accession>
<name>A0A812M545_SYMPI</name>
<gene>
    <name evidence="2" type="ORF">SPIL2461_LOCUS5248</name>
</gene>